<proteinExistence type="predicted"/>
<reference evidence="2" key="1">
    <citation type="submission" date="2014-07" db="EMBL/GenBank/DDBJ databases">
        <title>Identification of a novel salt tolerance gene in wild soybean by whole-genome sequencing.</title>
        <authorList>
            <person name="Lam H.-M."/>
            <person name="Qi X."/>
            <person name="Li M.-W."/>
            <person name="Liu X."/>
            <person name="Xie M."/>
            <person name="Ni M."/>
            <person name="Xu X."/>
        </authorList>
    </citation>
    <scope>NUCLEOTIDE SEQUENCE [LARGE SCALE GENOMIC DNA]</scope>
    <source>
        <tissue evidence="2">Root</tissue>
    </source>
</reference>
<feature type="region of interest" description="Disordered" evidence="1">
    <location>
        <begin position="73"/>
        <end position="93"/>
    </location>
</feature>
<gene>
    <name evidence="2" type="ORF">glysoja_042883</name>
</gene>
<dbReference type="Proteomes" id="UP000053555">
    <property type="component" value="Unassembled WGS sequence"/>
</dbReference>
<protein>
    <submittedName>
        <fullName evidence="2">Putative zinc finger protein</fullName>
    </submittedName>
</protein>
<dbReference type="AlphaFoldDB" id="A0A0B2S689"/>
<evidence type="ECO:0000256" key="1">
    <source>
        <dbReference type="SAM" id="MobiDB-lite"/>
    </source>
</evidence>
<sequence>MMSLASFQGHSALVEPSLQPSTAAQPCAPTITIMPFSVPTAQNMVSTSVPPSHTMPCKDKRSNRRVCRGISNLMPHASSQGHSTRVEPPLKPSTEAQPRALVITFIPPSIPTAQNLVSASDPLLRSISWIFVLPCLNQFLIYFERRPILKSKAAVVKWVKEWVPQDLVTTGGKCMILKWVTEDTLKTLKEKNTLWISRVENSLELVCLEFSLE</sequence>
<accession>A0A0B2S689</accession>
<dbReference type="EMBL" id="KN644699">
    <property type="protein sequence ID" value="KHN42221.1"/>
    <property type="molecule type" value="Genomic_DNA"/>
</dbReference>
<evidence type="ECO:0000313" key="2">
    <source>
        <dbReference type="EMBL" id="KHN42221.1"/>
    </source>
</evidence>
<name>A0A0B2S689_GLYSO</name>
<organism evidence="2">
    <name type="scientific">Glycine soja</name>
    <name type="common">Wild soybean</name>
    <dbReference type="NCBI Taxonomy" id="3848"/>
    <lineage>
        <taxon>Eukaryota</taxon>
        <taxon>Viridiplantae</taxon>
        <taxon>Streptophyta</taxon>
        <taxon>Embryophyta</taxon>
        <taxon>Tracheophyta</taxon>
        <taxon>Spermatophyta</taxon>
        <taxon>Magnoliopsida</taxon>
        <taxon>eudicotyledons</taxon>
        <taxon>Gunneridae</taxon>
        <taxon>Pentapetalae</taxon>
        <taxon>rosids</taxon>
        <taxon>fabids</taxon>
        <taxon>Fabales</taxon>
        <taxon>Fabaceae</taxon>
        <taxon>Papilionoideae</taxon>
        <taxon>50 kb inversion clade</taxon>
        <taxon>NPAAA clade</taxon>
        <taxon>indigoferoid/millettioid clade</taxon>
        <taxon>Phaseoleae</taxon>
        <taxon>Glycine</taxon>
        <taxon>Glycine subgen. Soja</taxon>
    </lineage>
</organism>